<evidence type="ECO:0000256" key="3">
    <source>
        <dbReference type="ARBA" id="ARBA00023002"/>
    </source>
</evidence>
<accession>A0A328Q271</accession>
<organism evidence="7 8">
    <name type="scientific">Methanosphaera stadtmanae</name>
    <dbReference type="NCBI Taxonomy" id="2317"/>
    <lineage>
        <taxon>Archaea</taxon>
        <taxon>Methanobacteriati</taxon>
        <taxon>Methanobacteriota</taxon>
        <taxon>Methanomada group</taxon>
        <taxon>Methanobacteria</taxon>
        <taxon>Methanobacteriales</taxon>
        <taxon>Methanobacteriaceae</taxon>
        <taxon>Methanosphaera</taxon>
    </lineage>
</organism>
<protein>
    <recommendedName>
        <fullName evidence="6">Cysteine-rich domain-containing protein</fullName>
    </recommendedName>
</protein>
<sequence>MSHLDKVRNNVVNKGNSYGSEMEIINDKQIHEVILHRGCTSRFRENELITSVISCLNKKNIDFSVLDDETCCGIILYLLGDSKTADEVVKVNIQKFNSHGVKKIITICPGCYEAFHDYYSNHENFDIEVIFAMDLFNDESIDGDGYIIHDPCHALERSTQVRSIIKNVPIERANSCCGFGAGLNLGSKELTKKMAQDTLNKGNIVTYCPSCYHTLNSVDNKKTTDFFTLLDKEL</sequence>
<evidence type="ECO:0000313" key="7">
    <source>
        <dbReference type="EMBL" id="RAP03144.1"/>
    </source>
</evidence>
<dbReference type="AlphaFoldDB" id="A0A328Q271"/>
<dbReference type="GO" id="GO:0005886">
    <property type="term" value="C:plasma membrane"/>
    <property type="evidence" value="ECO:0007669"/>
    <property type="project" value="TreeGrafter"/>
</dbReference>
<evidence type="ECO:0000256" key="5">
    <source>
        <dbReference type="ARBA" id="ARBA00023014"/>
    </source>
</evidence>
<dbReference type="InterPro" id="IPR051460">
    <property type="entry name" value="HdrC_iron-sulfur_subunit"/>
</dbReference>
<evidence type="ECO:0000313" key="8">
    <source>
        <dbReference type="Proteomes" id="UP000248557"/>
    </source>
</evidence>
<dbReference type="PANTHER" id="PTHR43255">
    <property type="entry name" value="IRON-SULFUR-BINDING OXIDOREDUCTASE FADF-RELATED-RELATED"/>
    <property type="match status" value="1"/>
</dbReference>
<dbReference type="RefSeq" id="WP_112149503.1">
    <property type="nucleotide sequence ID" value="NZ_CATZXA010000121.1"/>
</dbReference>
<evidence type="ECO:0000256" key="2">
    <source>
        <dbReference type="ARBA" id="ARBA00022723"/>
    </source>
</evidence>
<dbReference type="GO" id="GO:0016491">
    <property type="term" value="F:oxidoreductase activity"/>
    <property type="evidence" value="ECO:0007669"/>
    <property type="project" value="UniProtKB-KW"/>
</dbReference>
<dbReference type="EMBL" id="NGJK01000042">
    <property type="protein sequence ID" value="RAP03144.1"/>
    <property type="molecule type" value="Genomic_DNA"/>
</dbReference>
<keyword evidence="5" id="KW-0411">Iron-sulfur</keyword>
<reference evidence="7 8" key="1">
    <citation type="submission" date="2017-05" db="EMBL/GenBank/DDBJ databases">
        <title>Host range expansion of the Methanosphaera genus to humans and monogastric animals involves recent and extensive reduction in genome content.</title>
        <authorList>
            <person name="Hoedt E.C."/>
            <person name="Volmer J.G."/>
            <person name="Parks D.H."/>
            <person name="Rosewarne C.P."/>
            <person name="Denman S.E."/>
            <person name="Mcsweeney C.S."/>
            <person name="O Cuiv P."/>
            <person name="Hugenholtz P."/>
            <person name="Tyson G.W."/>
            <person name="Morrison M."/>
        </authorList>
    </citation>
    <scope>NUCLEOTIDE SEQUENCE [LARGE SCALE GENOMIC DNA]</scope>
    <source>
        <strain evidence="7 8">PA5</strain>
    </source>
</reference>
<name>A0A328Q271_9EURY</name>
<proteinExistence type="predicted"/>
<keyword evidence="1" id="KW-0004">4Fe-4S</keyword>
<keyword evidence="3" id="KW-0560">Oxidoreductase</keyword>
<evidence type="ECO:0000259" key="6">
    <source>
        <dbReference type="Pfam" id="PF02754"/>
    </source>
</evidence>
<dbReference type="Proteomes" id="UP000248557">
    <property type="component" value="Unassembled WGS sequence"/>
</dbReference>
<keyword evidence="2" id="KW-0479">Metal-binding</keyword>
<comment type="caution">
    <text evidence="7">The sequence shown here is derived from an EMBL/GenBank/DDBJ whole genome shotgun (WGS) entry which is preliminary data.</text>
</comment>
<evidence type="ECO:0000256" key="4">
    <source>
        <dbReference type="ARBA" id="ARBA00023004"/>
    </source>
</evidence>
<feature type="domain" description="Cysteine-rich" evidence="6">
    <location>
        <begin position="148"/>
        <end position="215"/>
    </location>
</feature>
<dbReference type="InterPro" id="IPR004017">
    <property type="entry name" value="Cys_rich_dom"/>
</dbReference>
<gene>
    <name evidence="7" type="ORF">CA615_03780</name>
</gene>
<dbReference type="GO" id="GO:0051539">
    <property type="term" value="F:4 iron, 4 sulfur cluster binding"/>
    <property type="evidence" value="ECO:0007669"/>
    <property type="project" value="UniProtKB-KW"/>
</dbReference>
<dbReference type="Pfam" id="PF02754">
    <property type="entry name" value="CCG"/>
    <property type="match status" value="2"/>
</dbReference>
<keyword evidence="4" id="KW-0408">Iron</keyword>
<evidence type="ECO:0000256" key="1">
    <source>
        <dbReference type="ARBA" id="ARBA00022485"/>
    </source>
</evidence>
<dbReference type="PANTHER" id="PTHR43255:SF1">
    <property type="entry name" value="IRON-SULFUR-BINDING OXIDOREDUCTASE FADF-RELATED"/>
    <property type="match status" value="1"/>
</dbReference>
<dbReference type="GO" id="GO:0046872">
    <property type="term" value="F:metal ion binding"/>
    <property type="evidence" value="ECO:0007669"/>
    <property type="project" value="UniProtKB-KW"/>
</dbReference>
<feature type="domain" description="Cysteine-rich" evidence="6">
    <location>
        <begin position="33"/>
        <end position="113"/>
    </location>
</feature>